<comment type="caution">
    <text evidence="8">The sequence shown here is derived from an EMBL/GenBank/DDBJ whole genome shotgun (WGS) entry which is preliminary data.</text>
</comment>
<comment type="cofactor">
    <cofactor evidence="1">
        <name>Mg(2+)</name>
        <dbReference type="ChEBI" id="CHEBI:18420"/>
    </cofactor>
</comment>
<evidence type="ECO:0000256" key="4">
    <source>
        <dbReference type="ARBA" id="ARBA00022842"/>
    </source>
</evidence>
<evidence type="ECO:0000256" key="6">
    <source>
        <dbReference type="PIRSR" id="PIRSR015582-2"/>
    </source>
</evidence>
<evidence type="ECO:0000256" key="3">
    <source>
        <dbReference type="ARBA" id="ARBA00022723"/>
    </source>
</evidence>
<dbReference type="RefSeq" id="WP_104523122.1">
    <property type="nucleotide sequence ID" value="NZ_NHRY01000274.1"/>
</dbReference>
<dbReference type="GO" id="GO:0000287">
    <property type="term" value="F:magnesium ion binding"/>
    <property type="evidence" value="ECO:0007669"/>
    <property type="project" value="TreeGrafter"/>
</dbReference>
<feature type="binding site" evidence="6">
    <location>
        <position position="159"/>
    </location>
    <ligand>
        <name>Mg(2+)</name>
        <dbReference type="ChEBI" id="CHEBI:18420"/>
    </ligand>
</feature>
<evidence type="ECO:0000313" key="8">
    <source>
        <dbReference type="EMBL" id="PPQ26086.1"/>
    </source>
</evidence>
<dbReference type="AlphaFoldDB" id="A0A2S6MUP3"/>
<proteinExistence type="inferred from homology"/>
<dbReference type="InterPro" id="IPR040442">
    <property type="entry name" value="Pyrv_kinase-like_dom_sf"/>
</dbReference>
<keyword evidence="3 6" id="KW-0479">Metal-binding</keyword>
<feature type="domain" description="HpcH/HpaI aldolase/citrate lyase" evidence="7">
    <location>
        <begin position="9"/>
        <end position="227"/>
    </location>
</feature>
<evidence type="ECO:0000259" key="7">
    <source>
        <dbReference type="Pfam" id="PF03328"/>
    </source>
</evidence>
<protein>
    <recommendedName>
        <fullName evidence="7">HpcH/HpaI aldolase/citrate lyase domain-containing protein</fullName>
    </recommendedName>
</protein>
<gene>
    <name evidence="8" type="ORF">CCS01_31215</name>
</gene>
<dbReference type="PANTHER" id="PTHR32308:SF0">
    <property type="entry name" value="HPCH_HPAI ALDOLASE_CITRATE LYASE DOMAIN-CONTAINING PROTEIN"/>
    <property type="match status" value="1"/>
</dbReference>
<keyword evidence="9" id="KW-1185">Reference proteome</keyword>
<evidence type="ECO:0000256" key="5">
    <source>
        <dbReference type="PIRSR" id="PIRSR015582-1"/>
    </source>
</evidence>
<feature type="binding site" evidence="5">
    <location>
        <position position="132"/>
    </location>
    <ligand>
        <name>substrate</name>
    </ligand>
</feature>
<dbReference type="Proteomes" id="UP000239724">
    <property type="component" value="Unassembled WGS sequence"/>
</dbReference>
<dbReference type="Gene3D" id="3.20.20.60">
    <property type="entry name" value="Phosphoenolpyruvate-binding domains"/>
    <property type="match status" value="1"/>
</dbReference>
<organism evidence="8 9">
    <name type="scientific">Rhodopila globiformis</name>
    <name type="common">Rhodopseudomonas globiformis</name>
    <dbReference type="NCBI Taxonomy" id="1071"/>
    <lineage>
        <taxon>Bacteria</taxon>
        <taxon>Pseudomonadati</taxon>
        <taxon>Pseudomonadota</taxon>
        <taxon>Alphaproteobacteria</taxon>
        <taxon>Acetobacterales</taxon>
        <taxon>Acetobacteraceae</taxon>
        <taxon>Rhodopila</taxon>
    </lineage>
</organism>
<dbReference type="EMBL" id="NHRY01000274">
    <property type="protein sequence ID" value="PPQ26086.1"/>
    <property type="molecule type" value="Genomic_DNA"/>
</dbReference>
<dbReference type="Pfam" id="PF03328">
    <property type="entry name" value="HpcH_HpaI"/>
    <property type="match status" value="1"/>
</dbReference>
<dbReference type="PANTHER" id="PTHR32308">
    <property type="entry name" value="LYASE BETA SUBUNIT, PUTATIVE (AFU_ORTHOLOGUE AFUA_4G13030)-RELATED"/>
    <property type="match status" value="1"/>
</dbReference>
<dbReference type="InterPro" id="IPR015813">
    <property type="entry name" value="Pyrv/PenolPyrv_kinase-like_dom"/>
</dbReference>
<sequence length="304" mass="32952">MRDDLPVWRSLLFVPVTAEKFVRTGADRGADAIILDLEDAVAPSQKAHARTLIESAIPQVARNGADVLVRVNRPWRLLVRDLEAAVIPGVAALMLTKVDSPEHVQACADVVADLEAERGLQPGALKFIALVENAAGFFRIEQIARAHPRIVGLSLGSEDFAADVGMQSEPEGLFYPKQQTIFAARAAGIMPMGFIGSIADFRDQEGFRAIVRRSRRLGFMCASAVHPLQVAVLNEEFSPDPAEVERAERMIATYDAAYAAGLGAVQFEGAMIDVPVVERARAVARRAQALQARLNAPRPPSQRA</sequence>
<evidence type="ECO:0000256" key="2">
    <source>
        <dbReference type="ARBA" id="ARBA00005568"/>
    </source>
</evidence>
<dbReference type="InterPro" id="IPR005000">
    <property type="entry name" value="Aldolase/citrate-lyase_domain"/>
</dbReference>
<dbReference type="PIRSF" id="PIRSF015582">
    <property type="entry name" value="Cit_lyase_B"/>
    <property type="match status" value="1"/>
</dbReference>
<reference evidence="8 9" key="1">
    <citation type="journal article" date="2018" name="Arch. Microbiol.">
        <title>New insights into the metabolic potential of the phototrophic purple bacterium Rhodopila globiformis DSM 161(T) from its draft genome sequence and evidence for a vanadium-dependent nitrogenase.</title>
        <authorList>
            <person name="Imhoff J.F."/>
            <person name="Rahn T."/>
            <person name="Kunzel S."/>
            <person name="Neulinger S.C."/>
        </authorList>
    </citation>
    <scope>NUCLEOTIDE SEQUENCE [LARGE SCALE GENOMIC DNA]</scope>
    <source>
        <strain evidence="8 9">DSM 161</strain>
    </source>
</reference>
<name>A0A2S6MUP3_RHOGL</name>
<dbReference type="SUPFAM" id="SSF51621">
    <property type="entry name" value="Phosphoenolpyruvate/pyruvate domain"/>
    <property type="match status" value="1"/>
</dbReference>
<dbReference type="OrthoDB" id="9800547at2"/>
<comment type="similarity">
    <text evidence="2">Belongs to the HpcH/HpaI aldolase family.</text>
</comment>
<dbReference type="GO" id="GO:0003824">
    <property type="term" value="F:catalytic activity"/>
    <property type="evidence" value="ECO:0007669"/>
    <property type="project" value="InterPro"/>
</dbReference>
<accession>A0A2S6MUP3</accession>
<keyword evidence="4 6" id="KW-0460">Magnesium</keyword>
<dbReference type="GO" id="GO:0006107">
    <property type="term" value="P:oxaloacetate metabolic process"/>
    <property type="evidence" value="ECO:0007669"/>
    <property type="project" value="TreeGrafter"/>
</dbReference>
<feature type="binding site" evidence="5">
    <location>
        <position position="70"/>
    </location>
    <ligand>
        <name>substrate</name>
    </ligand>
</feature>
<evidence type="ECO:0000256" key="1">
    <source>
        <dbReference type="ARBA" id="ARBA00001946"/>
    </source>
</evidence>
<feature type="binding site" evidence="6">
    <location>
        <position position="132"/>
    </location>
    <ligand>
        <name>Mg(2+)</name>
        <dbReference type="ChEBI" id="CHEBI:18420"/>
    </ligand>
</feature>
<dbReference type="InterPro" id="IPR011206">
    <property type="entry name" value="Citrate_lyase_beta/mcl1/mcl2"/>
</dbReference>
<evidence type="ECO:0000313" key="9">
    <source>
        <dbReference type="Proteomes" id="UP000239724"/>
    </source>
</evidence>